<dbReference type="RefSeq" id="WP_073202607.1">
    <property type="nucleotide sequence ID" value="NZ_FRCZ01000006.1"/>
</dbReference>
<feature type="domain" description="NERD" evidence="1">
    <location>
        <begin position="35"/>
        <end position="145"/>
    </location>
</feature>
<evidence type="ECO:0000313" key="2">
    <source>
        <dbReference type="EMBL" id="SHN27244.1"/>
    </source>
</evidence>
<name>A0A1M7Q9B6_9BACI</name>
<dbReference type="AlphaFoldDB" id="A0A1M7Q9B6"/>
<accession>A0A1M7Q9B6</accession>
<organism evidence="2 3">
    <name type="scientific">Gracilibacillus kekensis</name>
    <dbReference type="NCBI Taxonomy" id="1027249"/>
    <lineage>
        <taxon>Bacteria</taxon>
        <taxon>Bacillati</taxon>
        <taxon>Bacillota</taxon>
        <taxon>Bacilli</taxon>
        <taxon>Bacillales</taxon>
        <taxon>Bacillaceae</taxon>
        <taxon>Gracilibacillus</taxon>
    </lineage>
</organism>
<evidence type="ECO:0000313" key="3">
    <source>
        <dbReference type="Proteomes" id="UP000184184"/>
    </source>
</evidence>
<evidence type="ECO:0000259" key="1">
    <source>
        <dbReference type="PROSITE" id="PS50965"/>
    </source>
</evidence>
<dbReference type="Pfam" id="PF08378">
    <property type="entry name" value="NERD"/>
    <property type="match status" value="1"/>
</dbReference>
<dbReference type="OrthoDB" id="2164794at2"/>
<dbReference type="Proteomes" id="UP000184184">
    <property type="component" value="Unassembled WGS sequence"/>
</dbReference>
<protein>
    <submittedName>
        <fullName evidence="2">Nuclease-related domain-containing protein</fullName>
    </submittedName>
</protein>
<dbReference type="STRING" id="1027249.SAMN05216179_2946"/>
<keyword evidence="3" id="KW-1185">Reference proteome</keyword>
<reference evidence="2 3" key="1">
    <citation type="submission" date="2016-11" db="EMBL/GenBank/DDBJ databases">
        <authorList>
            <person name="Jaros S."/>
            <person name="Januszkiewicz K."/>
            <person name="Wedrychowicz H."/>
        </authorList>
    </citation>
    <scope>NUCLEOTIDE SEQUENCE [LARGE SCALE GENOMIC DNA]</scope>
    <source>
        <strain evidence="2 3">CGMCC 1.10681</strain>
    </source>
</reference>
<sequence>MNSRKKPYELILYEYLRIRRGLSSDENSKYRKLKKGYEGELLFDAYIDKIQCDYLSLTDLSFSHNNKFFQVDNILLIDNTIYMYEVKNFLGNYYYENNKLFIEPQQEIDDPLTQLKRSEALLRQLLKYLGFSNQLQAKVVFVNPEFTLFQAPRSSKLLLPSQLNRYFHKFRQCPPLDTSFYQLGEKFQSISLEKSPYTQPPTYQYNELKKGIPCPSCYKFFETVDGRTCICRHCDVRESLQSAVLRTIEEFIFLFPEQRITTDKICDWIQLPVAQKRIRYMLNKNFLQKGKNKGAYYVKMEGN</sequence>
<gene>
    <name evidence="2" type="ORF">SAMN05216179_2946</name>
</gene>
<proteinExistence type="predicted"/>
<dbReference type="EMBL" id="FRCZ01000006">
    <property type="protein sequence ID" value="SHN27244.1"/>
    <property type="molecule type" value="Genomic_DNA"/>
</dbReference>
<dbReference type="PROSITE" id="PS50965">
    <property type="entry name" value="NERD"/>
    <property type="match status" value="1"/>
</dbReference>
<dbReference type="InterPro" id="IPR011528">
    <property type="entry name" value="NERD"/>
</dbReference>